<dbReference type="GeneID" id="1476828"/>
<sequence>MGGSGGEEGGRGAGKTSYEVVIREEHCKGCFLCSWVCPIDALKRSNRRNERGYLLPEWNGECTGCRQCELICPDLAIEVREVEGDG</sequence>
<evidence type="ECO:0000313" key="3">
    <source>
        <dbReference type="Proteomes" id="UP000619545"/>
    </source>
</evidence>
<feature type="domain" description="4Fe-4S ferredoxin-type" evidence="1">
    <location>
        <begin position="54"/>
        <end position="82"/>
    </location>
</feature>
<dbReference type="EMBL" id="DUJS01000002">
    <property type="protein sequence ID" value="HII70046.1"/>
    <property type="molecule type" value="Genomic_DNA"/>
</dbReference>
<feature type="domain" description="4Fe-4S ferredoxin-type" evidence="1">
    <location>
        <begin position="18"/>
        <end position="47"/>
    </location>
</feature>
<dbReference type="RefSeq" id="WP_011019096.1">
    <property type="nucleotide sequence ID" value="NZ_DUJS01000002.1"/>
</dbReference>
<evidence type="ECO:0000259" key="1">
    <source>
        <dbReference type="PROSITE" id="PS51379"/>
    </source>
</evidence>
<organism evidence="2 3">
    <name type="scientific">Methanopyrus kandleri</name>
    <dbReference type="NCBI Taxonomy" id="2320"/>
    <lineage>
        <taxon>Archaea</taxon>
        <taxon>Methanobacteriati</taxon>
        <taxon>Methanobacteriota</taxon>
        <taxon>Methanomada group</taxon>
        <taxon>Methanopyri</taxon>
        <taxon>Methanopyrales</taxon>
        <taxon>Methanopyraceae</taxon>
        <taxon>Methanopyrus</taxon>
    </lineage>
</organism>
<dbReference type="PROSITE" id="PS00198">
    <property type="entry name" value="4FE4S_FER_1"/>
    <property type="match status" value="2"/>
</dbReference>
<dbReference type="InterPro" id="IPR017900">
    <property type="entry name" value="4Fe4S_Fe_S_CS"/>
</dbReference>
<protein>
    <submittedName>
        <fullName evidence="2">Ferredoxin family protein</fullName>
    </submittedName>
</protein>
<dbReference type="Gene3D" id="3.30.70.20">
    <property type="match status" value="1"/>
</dbReference>
<evidence type="ECO:0000313" key="2">
    <source>
        <dbReference type="EMBL" id="HII70046.1"/>
    </source>
</evidence>
<gene>
    <name evidence="2" type="ORF">HA336_02280</name>
</gene>
<dbReference type="InterPro" id="IPR017896">
    <property type="entry name" value="4Fe4S_Fe-S-bd"/>
</dbReference>
<dbReference type="GO" id="GO:0016491">
    <property type="term" value="F:oxidoreductase activity"/>
    <property type="evidence" value="ECO:0007669"/>
    <property type="project" value="UniProtKB-ARBA"/>
</dbReference>
<dbReference type="AlphaFoldDB" id="A0A832T9N7"/>
<reference evidence="2" key="1">
    <citation type="journal article" date="2020" name="bioRxiv">
        <title>A rank-normalized archaeal taxonomy based on genome phylogeny resolves widespread incomplete and uneven classifications.</title>
        <authorList>
            <person name="Rinke C."/>
            <person name="Chuvochina M."/>
            <person name="Mussig A.J."/>
            <person name="Chaumeil P.-A."/>
            <person name="Waite D.W."/>
            <person name="Whitman W.B."/>
            <person name="Parks D.H."/>
            <person name="Hugenholtz P."/>
        </authorList>
    </citation>
    <scope>NUCLEOTIDE SEQUENCE</scope>
    <source>
        <strain evidence="2">UBA8853</strain>
    </source>
</reference>
<comment type="caution">
    <text evidence="2">The sequence shown here is derived from an EMBL/GenBank/DDBJ whole genome shotgun (WGS) entry which is preliminary data.</text>
</comment>
<dbReference type="Proteomes" id="UP000619545">
    <property type="component" value="Unassembled WGS sequence"/>
</dbReference>
<dbReference type="SUPFAM" id="SSF54862">
    <property type="entry name" value="4Fe-4S ferredoxins"/>
    <property type="match status" value="1"/>
</dbReference>
<dbReference type="PANTHER" id="PTHR43122:SF1">
    <property type="entry name" value="IRON-SULFUR-BINDING PROTEIN"/>
    <property type="match status" value="1"/>
</dbReference>
<proteinExistence type="predicted"/>
<dbReference type="PROSITE" id="PS51379">
    <property type="entry name" value="4FE4S_FER_2"/>
    <property type="match status" value="2"/>
</dbReference>
<accession>A0A832T9N7</accession>
<dbReference type="Pfam" id="PF13187">
    <property type="entry name" value="Fer4_9"/>
    <property type="match status" value="1"/>
</dbReference>
<dbReference type="PANTHER" id="PTHR43122">
    <property type="entry name" value="FERREDOXIN SUBUNIT OF PYRUVATE:FLAVODOXIN OXIDOREDUCTASE-RELATED"/>
    <property type="match status" value="1"/>
</dbReference>
<name>A0A832T9N7_9EURY</name>